<reference evidence="2" key="1">
    <citation type="submission" date="2022-11" db="UniProtKB">
        <authorList>
            <consortium name="WormBaseParasite"/>
        </authorList>
    </citation>
    <scope>IDENTIFICATION</scope>
</reference>
<proteinExistence type="predicted"/>
<dbReference type="WBParaSite" id="PgE149_g002_t03">
    <property type="protein sequence ID" value="PgE149_g002_t03"/>
    <property type="gene ID" value="PgE149_g002"/>
</dbReference>
<keyword evidence="1" id="KW-1185">Reference proteome</keyword>
<evidence type="ECO:0000313" key="1">
    <source>
        <dbReference type="Proteomes" id="UP000887569"/>
    </source>
</evidence>
<sequence>MNDPVVRHSVKLSMLRASLANSAVDSLLEIPSIRPMEKCYASRITEFVFEVFHDHCLRRLKLGNNPHESSNRRVYSTSHFLFSTFTVVYSSYKRYRNAKVFGNL</sequence>
<accession>A0A915A1P2</accession>
<dbReference type="Proteomes" id="UP000887569">
    <property type="component" value="Unplaced"/>
</dbReference>
<name>A0A915A1P2_PARUN</name>
<organism evidence="1 2">
    <name type="scientific">Parascaris univalens</name>
    <name type="common">Nematode worm</name>
    <dbReference type="NCBI Taxonomy" id="6257"/>
    <lineage>
        <taxon>Eukaryota</taxon>
        <taxon>Metazoa</taxon>
        <taxon>Ecdysozoa</taxon>
        <taxon>Nematoda</taxon>
        <taxon>Chromadorea</taxon>
        <taxon>Rhabditida</taxon>
        <taxon>Spirurina</taxon>
        <taxon>Ascaridomorpha</taxon>
        <taxon>Ascaridoidea</taxon>
        <taxon>Ascarididae</taxon>
        <taxon>Parascaris</taxon>
    </lineage>
</organism>
<evidence type="ECO:0000313" key="2">
    <source>
        <dbReference type="WBParaSite" id="PgE149_g002_t03"/>
    </source>
</evidence>
<dbReference type="AlphaFoldDB" id="A0A915A1P2"/>
<protein>
    <submittedName>
        <fullName evidence="2">LIM zinc-binding domain-containing protein</fullName>
    </submittedName>
</protein>